<sequence>MMRQLCHLNGWVCLNTDGSCKSGSRAVCGGLIRGEVGLKLARYKGFCWVELHVDSLVVVHNLKNNSSVSSMGWWLLQQIRRLLLLDWEVKICHTYREANSCAGALANLGCDGGSSLHIYERPPAHVSLLLVADKSRVSFPRMIVV</sequence>
<evidence type="ECO:0000313" key="3">
    <source>
        <dbReference type="Proteomes" id="UP000265520"/>
    </source>
</evidence>
<dbReference type="GO" id="GO:0004523">
    <property type="term" value="F:RNA-DNA hybrid ribonuclease activity"/>
    <property type="evidence" value="ECO:0007669"/>
    <property type="project" value="InterPro"/>
</dbReference>
<dbReference type="InterPro" id="IPR002156">
    <property type="entry name" value="RNaseH_domain"/>
</dbReference>
<evidence type="ECO:0000313" key="2">
    <source>
        <dbReference type="EMBL" id="MCI09496.1"/>
    </source>
</evidence>
<keyword evidence="2" id="KW-0808">Transferase</keyword>
<dbReference type="Pfam" id="PF13456">
    <property type="entry name" value="RVT_3"/>
    <property type="match status" value="1"/>
</dbReference>
<proteinExistence type="predicted"/>
<dbReference type="CDD" id="cd06222">
    <property type="entry name" value="RNase_H_like"/>
    <property type="match status" value="1"/>
</dbReference>
<protein>
    <submittedName>
        <fullName evidence="2">Putative non-LTR retroelement reverse transcriptase</fullName>
    </submittedName>
</protein>
<dbReference type="PANTHER" id="PTHR47723:SF13">
    <property type="entry name" value="PUTATIVE-RELATED"/>
    <property type="match status" value="1"/>
</dbReference>
<comment type="caution">
    <text evidence="2">The sequence shown here is derived from an EMBL/GenBank/DDBJ whole genome shotgun (WGS) entry which is preliminary data.</text>
</comment>
<dbReference type="Gene3D" id="3.30.420.10">
    <property type="entry name" value="Ribonuclease H-like superfamily/Ribonuclease H"/>
    <property type="match status" value="1"/>
</dbReference>
<keyword evidence="3" id="KW-1185">Reference proteome</keyword>
<name>A0A392PDV2_9FABA</name>
<evidence type="ECO:0000259" key="1">
    <source>
        <dbReference type="Pfam" id="PF13456"/>
    </source>
</evidence>
<feature type="domain" description="RNase H type-1" evidence="1">
    <location>
        <begin position="15"/>
        <end position="108"/>
    </location>
</feature>
<dbReference type="EMBL" id="LXQA010072864">
    <property type="protein sequence ID" value="MCI09496.1"/>
    <property type="molecule type" value="Genomic_DNA"/>
</dbReference>
<dbReference type="Proteomes" id="UP000265520">
    <property type="component" value="Unassembled WGS sequence"/>
</dbReference>
<keyword evidence="2" id="KW-0695">RNA-directed DNA polymerase</keyword>
<accession>A0A392PDV2</accession>
<dbReference type="GO" id="GO:0003676">
    <property type="term" value="F:nucleic acid binding"/>
    <property type="evidence" value="ECO:0007669"/>
    <property type="project" value="InterPro"/>
</dbReference>
<dbReference type="PANTHER" id="PTHR47723">
    <property type="entry name" value="OS05G0353850 PROTEIN"/>
    <property type="match status" value="1"/>
</dbReference>
<dbReference type="AlphaFoldDB" id="A0A392PDV2"/>
<dbReference type="GO" id="GO:0003964">
    <property type="term" value="F:RNA-directed DNA polymerase activity"/>
    <property type="evidence" value="ECO:0007669"/>
    <property type="project" value="UniProtKB-KW"/>
</dbReference>
<dbReference type="InterPro" id="IPR053151">
    <property type="entry name" value="RNase_H-like"/>
</dbReference>
<reference evidence="2 3" key="1">
    <citation type="journal article" date="2018" name="Front. Plant Sci.">
        <title>Red Clover (Trifolium pratense) and Zigzag Clover (T. medium) - A Picture of Genomic Similarities and Differences.</title>
        <authorList>
            <person name="Dluhosova J."/>
            <person name="Istvanek J."/>
            <person name="Nedelnik J."/>
            <person name="Repkova J."/>
        </authorList>
    </citation>
    <scope>NUCLEOTIDE SEQUENCE [LARGE SCALE GENOMIC DNA]</scope>
    <source>
        <strain evidence="3">cv. 10/8</strain>
        <tissue evidence="2">Leaf</tissue>
    </source>
</reference>
<dbReference type="SUPFAM" id="SSF53098">
    <property type="entry name" value="Ribonuclease H-like"/>
    <property type="match status" value="1"/>
</dbReference>
<organism evidence="2 3">
    <name type="scientific">Trifolium medium</name>
    <dbReference type="NCBI Taxonomy" id="97028"/>
    <lineage>
        <taxon>Eukaryota</taxon>
        <taxon>Viridiplantae</taxon>
        <taxon>Streptophyta</taxon>
        <taxon>Embryophyta</taxon>
        <taxon>Tracheophyta</taxon>
        <taxon>Spermatophyta</taxon>
        <taxon>Magnoliopsida</taxon>
        <taxon>eudicotyledons</taxon>
        <taxon>Gunneridae</taxon>
        <taxon>Pentapetalae</taxon>
        <taxon>rosids</taxon>
        <taxon>fabids</taxon>
        <taxon>Fabales</taxon>
        <taxon>Fabaceae</taxon>
        <taxon>Papilionoideae</taxon>
        <taxon>50 kb inversion clade</taxon>
        <taxon>NPAAA clade</taxon>
        <taxon>Hologalegina</taxon>
        <taxon>IRL clade</taxon>
        <taxon>Trifolieae</taxon>
        <taxon>Trifolium</taxon>
    </lineage>
</organism>
<keyword evidence="2" id="KW-0548">Nucleotidyltransferase</keyword>
<dbReference type="InterPro" id="IPR044730">
    <property type="entry name" value="RNase_H-like_dom_plant"/>
</dbReference>
<dbReference type="InterPro" id="IPR036397">
    <property type="entry name" value="RNaseH_sf"/>
</dbReference>
<dbReference type="InterPro" id="IPR012337">
    <property type="entry name" value="RNaseH-like_sf"/>
</dbReference>